<evidence type="ECO:0000313" key="3">
    <source>
        <dbReference type="Proteomes" id="UP001054837"/>
    </source>
</evidence>
<keyword evidence="3" id="KW-1185">Reference proteome</keyword>
<dbReference type="EMBL" id="BPLQ01009629">
    <property type="protein sequence ID" value="GIY45448.1"/>
    <property type="molecule type" value="Genomic_DNA"/>
</dbReference>
<reference evidence="2 3" key="1">
    <citation type="submission" date="2021-06" db="EMBL/GenBank/DDBJ databases">
        <title>Caerostris darwini draft genome.</title>
        <authorList>
            <person name="Kono N."/>
            <person name="Arakawa K."/>
        </authorList>
    </citation>
    <scope>NUCLEOTIDE SEQUENCE [LARGE SCALE GENOMIC DNA]</scope>
</reference>
<accession>A0AAV4TFS7</accession>
<protein>
    <submittedName>
        <fullName evidence="2">Uncharacterized protein</fullName>
    </submittedName>
</protein>
<organism evidence="2 3">
    <name type="scientific">Caerostris darwini</name>
    <dbReference type="NCBI Taxonomy" id="1538125"/>
    <lineage>
        <taxon>Eukaryota</taxon>
        <taxon>Metazoa</taxon>
        <taxon>Ecdysozoa</taxon>
        <taxon>Arthropoda</taxon>
        <taxon>Chelicerata</taxon>
        <taxon>Arachnida</taxon>
        <taxon>Araneae</taxon>
        <taxon>Araneomorphae</taxon>
        <taxon>Entelegynae</taxon>
        <taxon>Araneoidea</taxon>
        <taxon>Araneidae</taxon>
        <taxon>Caerostris</taxon>
    </lineage>
</organism>
<dbReference type="AlphaFoldDB" id="A0AAV4TFS7"/>
<comment type="caution">
    <text evidence="2">The sequence shown here is derived from an EMBL/GenBank/DDBJ whole genome shotgun (WGS) entry which is preliminary data.</text>
</comment>
<proteinExistence type="predicted"/>
<evidence type="ECO:0000256" key="1">
    <source>
        <dbReference type="SAM" id="MobiDB-lite"/>
    </source>
</evidence>
<evidence type="ECO:0000313" key="2">
    <source>
        <dbReference type="EMBL" id="GIY45448.1"/>
    </source>
</evidence>
<feature type="compositionally biased region" description="Polar residues" evidence="1">
    <location>
        <begin position="7"/>
        <end position="18"/>
    </location>
</feature>
<dbReference type="Proteomes" id="UP001054837">
    <property type="component" value="Unassembled WGS sequence"/>
</dbReference>
<sequence>MVGPSVRPSTTPATSSRVDANRLLSPGRGTSARSLPQGGCALRDRLLQSTLPVCYCVSIRWSKEVTTSHVSPSQIPDQKPSQVQTRRSLLKISRELDKNWSRHSAVQLIRKRPRGVSNCTHTQDMKQKSNVVVVVQRTKWNGLPREFWLMECAILRD</sequence>
<gene>
    <name evidence="2" type="ORF">CDAR_71771</name>
</gene>
<name>A0AAV4TFS7_9ARAC</name>
<feature type="region of interest" description="Disordered" evidence="1">
    <location>
        <begin position="1"/>
        <end position="37"/>
    </location>
</feature>